<name>A0A9D2NBG7_9FIRM</name>
<evidence type="ECO:0000256" key="1">
    <source>
        <dbReference type="SAM" id="Phobius"/>
    </source>
</evidence>
<dbReference type="AlphaFoldDB" id="A0A9D2NBG7"/>
<reference evidence="2" key="1">
    <citation type="journal article" date="2021" name="PeerJ">
        <title>Extensive microbial diversity within the chicken gut microbiome revealed by metagenomics and culture.</title>
        <authorList>
            <person name="Gilroy R."/>
            <person name="Ravi A."/>
            <person name="Getino M."/>
            <person name="Pursley I."/>
            <person name="Horton D.L."/>
            <person name="Alikhan N.F."/>
            <person name="Baker D."/>
            <person name="Gharbi K."/>
            <person name="Hall N."/>
            <person name="Watson M."/>
            <person name="Adriaenssens E.M."/>
            <person name="Foster-Nyarko E."/>
            <person name="Jarju S."/>
            <person name="Secka A."/>
            <person name="Antonio M."/>
            <person name="Oren A."/>
            <person name="Chaudhuri R.R."/>
            <person name="La Ragione R."/>
            <person name="Hildebrand F."/>
            <person name="Pallen M.J."/>
        </authorList>
    </citation>
    <scope>NUCLEOTIDE SEQUENCE</scope>
    <source>
        <strain evidence="2">USAMLcec2-132</strain>
    </source>
</reference>
<proteinExistence type="predicted"/>
<evidence type="ECO:0000313" key="2">
    <source>
        <dbReference type="EMBL" id="HJC22372.1"/>
    </source>
</evidence>
<dbReference type="EMBL" id="DWWS01000008">
    <property type="protein sequence ID" value="HJC22372.1"/>
    <property type="molecule type" value="Genomic_DNA"/>
</dbReference>
<keyword evidence="1" id="KW-1133">Transmembrane helix</keyword>
<comment type="caution">
    <text evidence="2">The sequence shown here is derived from an EMBL/GenBank/DDBJ whole genome shotgun (WGS) entry which is preliminary data.</text>
</comment>
<reference evidence="2" key="2">
    <citation type="submission" date="2021-04" db="EMBL/GenBank/DDBJ databases">
        <authorList>
            <person name="Gilroy R."/>
        </authorList>
    </citation>
    <scope>NUCLEOTIDE SEQUENCE</scope>
    <source>
        <strain evidence="2">USAMLcec2-132</strain>
    </source>
</reference>
<sequence>MSLSVFVIECVIFMAVFGALVFGMLLVSPLTFVSDYPPEIQERYYISQRKEKSRRKMTAAMAVKKGIGLIIAVFLLAWMAHRAGAASFGEGLLLAYGYMLAWAVFDTCFLDWVLFPNIRRVRLPGTEDMDREYHQKWFHVKVMLPLLPVFAAGGLLIAGIMVWIW</sequence>
<feature type="transmembrane region" description="Helical" evidence="1">
    <location>
        <begin position="62"/>
        <end position="81"/>
    </location>
</feature>
<gene>
    <name evidence="2" type="ORF">H9761_01545</name>
</gene>
<keyword evidence="1" id="KW-0472">Membrane</keyword>
<accession>A0A9D2NBG7</accession>
<dbReference type="Proteomes" id="UP000823891">
    <property type="component" value="Unassembled WGS sequence"/>
</dbReference>
<feature type="transmembrane region" description="Helical" evidence="1">
    <location>
        <begin position="6"/>
        <end position="27"/>
    </location>
</feature>
<feature type="transmembrane region" description="Helical" evidence="1">
    <location>
        <begin position="142"/>
        <end position="164"/>
    </location>
</feature>
<keyword evidence="1" id="KW-0812">Transmembrane</keyword>
<protein>
    <submittedName>
        <fullName evidence="2">Uncharacterized protein</fullName>
    </submittedName>
</protein>
<evidence type="ECO:0000313" key="3">
    <source>
        <dbReference type="Proteomes" id="UP000823891"/>
    </source>
</evidence>
<feature type="transmembrane region" description="Helical" evidence="1">
    <location>
        <begin position="93"/>
        <end position="115"/>
    </location>
</feature>
<organism evidence="2 3">
    <name type="scientific">Candidatus Eisenbergiella merdavium</name>
    <dbReference type="NCBI Taxonomy" id="2838551"/>
    <lineage>
        <taxon>Bacteria</taxon>
        <taxon>Bacillati</taxon>
        <taxon>Bacillota</taxon>
        <taxon>Clostridia</taxon>
        <taxon>Lachnospirales</taxon>
        <taxon>Lachnospiraceae</taxon>
        <taxon>Eisenbergiella</taxon>
    </lineage>
</organism>